<sequence>MSKPVRISFEREAHKVPLDSILLLRPMTKRITDSKRYERIATSVGAVGVIEPLVVAKAGRDGRHILLDGHLRLHALREQNIESTLCIISDDDEAFTYNKRVNRLATVQEHYMISRAIDRGVPPAMIAKALGIDEKVVLHRRNLLDGIAPGAVELLKDRPINPHVFNILRKMKPLKQTETAELMVAMNNFTATYAKAILAASKQTDLAKPDRPKSVSGLTSEQMARMEREMESLTKDYQALEATFGDDVLQLVLASRYLGRLIQNTNIVGYLEARHPEIIVEFRTIVSATSLDPN</sequence>
<dbReference type="InterPro" id="IPR003115">
    <property type="entry name" value="ParB_N"/>
</dbReference>
<dbReference type="SUPFAM" id="SSF110849">
    <property type="entry name" value="ParB/Sulfiredoxin"/>
    <property type="match status" value="1"/>
</dbReference>
<evidence type="ECO:0000313" key="4">
    <source>
        <dbReference type="Proteomes" id="UP000198285"/>
    </source>
</evidence>
<feature type="region of interest" description="Disordered" evidence="1">
    <location>
        <begin position="207"/>
        <end position="227"/>
    </location>
</feature>
<feature type="domain" description="ParB-like N-terminal" evidence="2">
    <location>
        <begin position="14"/>
        <end position="107"/>
    </location>
</feature>
<dbReference type="PANTHER" id="PTHR33375">
    <property type="entry name" value="CHROMOSOME-PARTITIONING PROTEIN PARB-RELATED"/>
    <property type="match status" value="1"/>
</dbReference>
<dbReference type="RefSeq" id="WP_039905907.1">
    <property type="nucleotide sequence ID" value="NZ_CP022374.1"/>
</dbReference>
<evidence type="ECO:0000256" key="1">
    <source>
        <dbReference type="SAM" id="MobiDB-lite"/>
    </source>
</evidence>
<proteinExistence type="predicted"/>
<evidence type="ECO:0000313" key="3">
    <source>
        <dbReference type="EMBL" id="ASL39141.1"/>
    </source>
</evidence>
<dbReference type="InterPro" id="IPR011111">
    <property type="entry name" value="Plasmid_RepB"/>
</dbReference>
<dbReference type="EMBL" id="CP022374">
    <property type="protein sequence ID" value="ASL39141.1"/>
    <property type="molecule type" value="Genomic_DNA"/>
</dbReference>
<dbReference type="InterPro" id="IPR036086">
    <property type="entry name" value="ParB/Sulfiredoxin_sf"/>
</dbReference>
<dbReference type="Pfam" id="PF07506">
    <property type="entry name" value="RepB"/>
    <property type="match status" value="1"/>
</dbReference>
<dbReference type="SUPFAM" id="SSF109709">
    <property type="entry name" value="KorB DNA-binding domain-like"/>
    <property type="match status" value="1"/>
</dbReference>
<dbReference type="SMART" id="SM00470">
    <property type="entry name" value="ParB"/>
    <property type="match status" value="1"/>
</dbReference>
<dbReference type="AlphaFoldDB" id="A0ABC8C8W3"/>
<reference evidence="3 4" key="1">
    <citation type="submission" date="2017-05" db="EMBL/GenBank/DDBJ databases">
        <title>The gut commensal microbiome of Drosophila is modified by the endosymbiont Wolbachia.</title>
        <authorList>
            <person name="Simhadri R.K."/>
            <person name="Guo R."/>
            <person name="Fast E.M."/>
            <person name="Schultz M.J."/>
            <person name="Vaisman N."/>
            <person name="Slatko B."/>
            <person name="Frydman H.M."/>
        </authorList>
    </citation>
    <scope>NUCLEOTIDE SEQUENCE [LARGE SCALE GENOMIC DNA]</scope>
    <source>
        <strain evidence="4">dm</strain>
    </source>
</reference>
<accession>A0ABC8C8W3</accession>
<dbReference type="InterPro" id="IPR050336">
    <property type="entry name" value="Chromosome_partition/occlusion"/>
</dbReference>
<evidence type="ECO:0000259" key="2">
    <source>
        <dbReference type="SMART" id="SM00470"/>
    </source>
</evidence>
<gene>
    <name evidence="3" type="ORF">CBI36_00895</name>
</gene>
<protein>
    <submittedName>
        <fullName evidence="3">Chromosome partitioning protein ParB</fullName>
    </submittedName>
</protein>
<dbReference type="Gene3D" id="3.90.1530.10">
    <property type="entry name" value="Conserved hypothetical protein from pyrococcus furiosus pfu- 392566-001, ParB domain"/>
    <property type="match status" value="1"/>
</dbReference>
<dbReference type="Proteomes" id="UP000198285">
    <property type="component" value="Chromosome"/>
</dbReference>
<organism evidence="3 4">
    <name type="scientific">Acetobacter oryzifermentans</name>
    <dbReference type="NCBI Taxonomy" id="1633874"/>
    <lineage>
        <taxon>Bacteria</taxon>
        <taxon>Pseudomonadati</taxon>
        <taxon>Pseudomonadota</taxon>
        <taxon>Alphaproteobacteria</taxon>
        <taxon>Acetobacterales</taxon>
        <taxon>Acetobacteraceae</taxon>
        <taxon>Acetobacter</taxon>
    </lineage>
</organism>
<name>A0ABC8C8W3_9PROT</name>
<dbReference type="PANTHER" id="PTHR33375:SF1">
    <property type="entry name" value="CHROMOSOME-PARTITIONING PROTEIN PARB-RELATED"/>
    <property type="match status" value="1"/>
</dbReference>